<name>A0A0B7NN64_9FUNG</name>
<dbReference type="Pfam" id="PF20597">
    <property type="entry name" value="pAdhesive_15"/>
    <property type="match status" value="1"/>
</dbReference>
<evidence type="ECO:0000313" key="3">
    <source>
        <dbReference type="EMBL" id="CEP16950.1"/>
    </source>
</evidence>
<feature type="chain" id="PRO_5002138255" description="Choice-of-anchor A domain-containing protein" evidence="1">
    <location>
        <begin position="24"/>
        <end position="511"/>
    </location>
</feature>
<evidence type="ECO:0000313" key="4">
    <source>
        <dbReference type="Proteomes" id="UP000054107"/>
    </source>
</evidence>
<gene>
    <name evidence="3" type="primary">PARPA_11230.1 scaffold 43031</name>
</gene>
<dbReference type="STRING" id="35722.A0A0B7NN64"/>
<dbReference type="EMBL" id="LN733401">
    <property type="protein sequence ID" value="CEP16950.1"/>
    <property type="molecule type" value="Genomic_DNA"/>
</dbReference>
<keyword evidence="1" id="KW-0732">Signal</keyword>
<dbReference type="Proteomes" id="UP000054107">
    <property type="component" value="Unassembled WGS sequence"/>
</dbReference>
<dbReference type="InterPro" id="IPR026588">
    <property type="entry name" value="Choice_anch_A"/>
</dbReference>
<organism evidence="3 4">
    <name type="scientific">Parasitella parasitica</name>
    <dbReference type="NCBI Taxonomy" id="35722"/>
    <lineage>
        <taxon>Eukaryota</taxon>
        <taxon>Fungi</taxon>
        <taxon>Fungi incertae sedis</taxon>
        <taxon>Mucoromycota</taxon>
        <taxon>Mucoromycotina</taxon>
        <taxon>Mucoromycetes</taxon>
        <taxon>Mucorales</taxon>
        <taxon>Mucorineae</taxon>
        <taxon>Mucoraceae</taxon>
        <taxon>Parasitella</taxon>
    </lineage>
</organism>
<feature type="domain" description="Choice-of-anchor A" evidence="2">
    <location>
        <begin position="49"/>
        <end position="328"/>
    </location>
</feature>
<keyword evidence="4" id="KW-1185">Reference proteome</keyword>
<dbReference type="OrthoDB" id="2282263at2759"/>
<feature type="signal peptide" evidence="1">
    <location>
        <begin position="1"/>
        <end position="23"/>
    </location>
</feature>
<accession>A0A0B7NN64</accession>
<dbReference type="AlphaFoldDB" id="A0A0B7NN64"/>
<evidence type="ECO:0000259" key="2">
    <source>
        <dbReference type="Pfam" id="PF20597"/>
    </source>
</evidence>
<evidence type="ECO:0000256" key="1">
    <source>
        <dbReference type="SAM" id="SignalP"/>
    </source>
</evidence>
<sequence>MKITLVSAFLTILPFIELSHCQAVNPNEAIPKTQCIEADQDSTSFHDFMNHFTGIFYNDFVTNRGHAIFGPLAVGGKATIPSYSVDTRRLANCSSTDLVKRLGLYAKSLSSPATLHISGDIDVGTTPRFNTLVNENPKCKTLTSFDTKAFKFNEIWPSAIEMSTFLASQAPTHVLTSDGTVKLVHETQDQRFYIFQFGPCSSNGCRPGTDIISDASDILIGGSAWRGPNNGYPTARMIVFNVGVVAGQTISITTDRPSSGLSGCRVIYNFYPINTSTSTIDTTAEISINRLTNNKMEGLVMNLYGSVNDGPHGNFAGQLVGKSYKWINTSQGADIMNYEDDCYGKFGCWIPTNFTDPYSDLYTIVSTETDTTTLTVQTISYEVSTEYSPTTTETVTITVGENVLSLARSHSGFTITETDTATVTEVLENVLTLYSTSTESSDETTSTTTYQTSTNHIIQTSHSVNETTINTLQETTYEGQDTTTTTTTTESVYSVEEQTTATTTTIIQLVD</sequence>
<proteinExistence type="predicted"/>
<protein>
    <recommendedName>
        <fullName evidence="2">Choice-of-anchor A domain-containing protein</fullName>
    </recommendedName>
</protein>
<reference evidence="3 4" key="1">
    <citation type="submission" date="2014-09" db="EMBL/GenBank/DDBJ databases">
        <authorList>
            <person name="Ellenberger Sabrina"/>
        </authorList>
    </citation>
    <scope>NUCLEOTIDE SEQUENCE [LARGE SCALE GENOMIC DNA]</scope>
    <source>
        <strain evidence="3 4">CBS 412.66</strain>
    </source>
</reference>